<evidence type="ECO:0000313" key="2">
    <source>
        <dbReference type="EMBL" id="CAE8600088.1"/>
    </source>
</evidence>
<keyword evidence="3" id="KW-1185">Reference proteome</keyword>
<evidence type="ECO:0000256" key="1">
    <source>
        <dbReference type="SAM" id="MobiDB-lite"/>
    </source>
</evidence>
<organism evidence="2 3">
    <name type="scientific">Polarella glacialis</name>
    <name type="common">Dinoflagellate</name>
    <dbReference type="NCBI Taxonomy" id="89957"/>
    <lineage>
        <taxon>Eukaryota</taxon>
        <taxon>Sar</taxon>
        <taxon>Alveolata</taxon>
        <taxon>Dinophyceae</taxon>
        <taxon>Suessiales</taxon>
        <taxon>Suessiaceae</taxon>
        <taxon>Polarella</taxon>
    </lineage>
</organism>
<reference evidence="2" key="1">
    <citation type="submission" date="2021-02" db="EMBL/GenBank/DDBJ databases">
        <authorList>
            <person name="Dougan E. K."/>
            <person name="Rhodes N."/>
            <person name="Thang M."/>
            <person name="Chan C."/>
        </authorList>
    </citation>
    <scope>NUCLEOTIDE SEQUENCE</scope>
</reference>
<proteinExistence type="predicted"/>
<dbReference type="AlphaFoldDB" id="A0A813EH94"/>
<dbReference type="Proteomes" id="UP000654075">
    <property type="component" value="Unassembled WGS sequence"/>
</dbReference>
<feature type="non-terminal residue" evidence="2">
    <location>
        <position position="83"/>
    </location>
</feature>
<evidence type="ECO:0000313" key="3">
    <source>
        <dbReference type="Proteomes" id="UP000654075"/>
    </source>
</evidence>
<gene>
    <name evidence="2" type="ORF">PGLA1383_LOCUS18423</name>
</gene>
<sequence length="83" mass="8905">VGEAEDRAGRQLPQDAGRHRRKRPLPRGLGACQAGLRSLRSHAARLLQPRGGRRAVRGRRGQRAPRGGEDAGGAAQERPAQGQ</sequence>
<accession>A0A813EH94</accession>
<comment type="caution">
    <text evidence="2">The sequence shown here is derived from an EMBL/GenBank/DDBJ whole genome shotgun (WGS) entry which is preliminary data.</text>
</comment>
<feature type="region of interest" description="Disordered" evidence="1">
    <location>
        <begin position="1"/>
        <end position="29"/>
    </location>
</feature>
<feature type="region of interest" description="Disordered" evidence="1">
    <location>
        <begin position="44"/>
        <end position="83"/>
    </location>
</feature>
<protein>
    <submittedName>
        <fullName evidence="2">Uncharacterized protein</fullName>
    </submittedName>
</protein>
<name>A0A813EH94_POLGL</name>
<feature type="compositionally biased region" description="Basic residues" evidence="1">
    <location>
        <begin position="51"/>
        <end position="63"/>
    </location>
</feature>
<dbReference type="EMBL" id="CAJNNV010011789">
    <property type="protein sequence ID" value="CAE8600088.1"/>
    <property type="molecule type" value="Genomic_DNA"/>
</dbReference>
<feature type="non-terminal residue" evidence="2">
    <location>
        <position position="1"/>
    </location>
</feature>